<feature type="signal peptide" evidence="1">
    <location>
        <begin position="1"/>
        <end position="20"/>
    </location>
</feature>
<name>A0A0A8PQ09_9ACTN</name>
<dbReference type="Proteomes" id="UP000250080">
    <property type="component" value="Chromosome I"/>
</dbReference>
<evidence type="ECO:0000313" key="3">
    <source>
        <dbReference type="Proteomes" id="UP000250080"/>
    </source>
</evidence>
<gene>
    <name evidence="2" type="ORF">PFR_JS23_1867</name>
</gene>
<dbReference type="GeneID" id="61222882"/>
<dbReference type="AlphaFoldDB" id="A0A0A8PQ09"/>
<sequence>MKYRPLVVLGSCALAFGLVAGCSAKPAVSGAGSSASSASSSASPSKSAGEVIDAMMKAMQQATSVRVAQVQGSSSPVQASGSAGASASAAAPVSVVSEGSLTGANYLSDLSLAGGSHVNVLVVDDQTYLQGNDAYWASAGSPEDLRRTLVGKWVSKQAMIDGSTLNKLEPSTVIAEQVADIRGQGFKKVEQDTRDGRQVFRLRANGDAEVVIDAATMLPSRVKVTSRSFPTDLSEWNAVPLKTAPPEDQIVKVS</sequence>
<dbReference type="PROSITE" id="PS51257">
    <property type="entry name" value="PROKAR_LIPOPROTEIN"/>
    <property type="match status" value="1"/>
</dbReference>
<accession>A0A0A8PQ09</accession>
<evidence type="ECO:0008006" key="4">
    <source>
        <dbReference type="Google" id="ProtNLM"/>
    </source>
</evidence>
<proteinExistence type="predicted"/>
<reference evidence="2 3" key="1">
    <citation type="submission" date="2016-09" db="EMBL/GenBank/DDBJ databases">
        <authorList>
            <person name="Laine KS P."/>
        </authorList>
    </citation>
    <scope>NUCLEOTIDE SEQUENCE [LARGE SCALE GENOMIC DNA]</scope>
    <source>
        <strain evidence="2">PFRJS-23</strain>
    </source>
</reference>
<dbReference type="RefSeq" id="WP_055344129.1">
    <property type="nucleotide sequence ID" value="NZ_CCYP01000076.1"/>
</dbReference>
<protein>
    <recommendedName>
        <fullName evidence="4">Lipoprotein</fullName>
    </recommendedName>
</protein>
<organism evidence="2 3">
    <name type="scientific">Propionibacterium freudenreichii</name>
    <dbReference type="NCBI Taxonomy" id="1744"/>
    <lineage>
        <taxon>Bacteria</taxon>
        <taxon>Bacillati</taxon>
        <taxon>Actinomycetota</taxon>
        <taxon>Actinomycetes</taxon>
        <taxon>Propionibacteriales</taxon>
        <taxon>Propionibacteriaceae</taxon>
        <taxon>Propionibacterium</taxon>
    </lineage>
</organism>
<evidence type="ECO:0000313" key="2">
    <source>
        <dbReference type="EMBL" id="SCQ81191.1"/>
    </source>
</evidence>
<dbReference type="Gene3D" id="2.50.20.20">
    <property type="match status" value="1"/>
</dbReference>
<dbReference type="EMBL" id="LT618793">
    <property type="protein sequence ID" value="SCQ81191.1"/>
    <property type="molecule type" value="Genomic_DNA"/>
</dbReference>
<dbReference type="OrthoDB" id="3780642at2"/>
<keyword evidence="1" id="KW-0732">Signal</keyword>
<evidence type="ECO:0000256" key="1">
    <source>
        <dbReference type="SAM" id="SignalP"/>
    </source>
</evidence>
<feature type="chain" id="PRO_5041035990" description="Lipoprotein" evidence="1">
    <location>
        <begin position="21"/>
        <end position="254"/>
    </location>
</feature>